<dbReference type="OrthoDB" id="3382127at2"/>
<reference evidence="2 3" key="1">
    <citation type="submission" date="2016-10" db="EMBL/GenBank/DDBJ databases">
        <authorList>
            <person name="de Groot N.N."/>
        </authorList>
    </citation>
    <scope>NUCLEOTIDE SEQUENCE [LARGE SCALE GENOMIC DNA]</scope>
    <source>
        <strain evidence="2 3">CGMCC 4.5681</strain>
    </source>
</reference>
<gene>
    <name evidence="2" type="ORF">SAMN05421874_14020</name>
</gene>
<evidence type="ECO:0008006" key="4">
    <source>
        <dbReference type="Google" id="ProtNLM"/>
    </source>
</evidence>
<organism evidence="2 3">
    <name type="scientific">Nonomuraea maritima</name>
    <dbReference type="NCBI Taxonomy" id="683260"/>
    <lineage>
        <taxon>Bacteria</taxon>
        <taxon>Bacillati</taxon>
        <taxon>Actinomycetota</taxon>
        <taxon>Actinomycetes</taxon>
        <taxon>Streptosporangiales</taxon>
        <taxon>Streptosporangiaceae</taxon>
        <taxon>Nonomuraea</taxon>
    </lineage>
</organism>
<proteinExistence type="predicted"/>
<dbReference type="Proteomes" id="UP000198683">
    <property type="component" value="Unassembled WGS sequence"/>
</dbReference>
<protein>
    <recommendedName>
        <fullName evidence="4">Type VII secretion protein EccE</fullName>
    </recommendedName>
</protein>
<keyword evidence="3" id="KW-1185">Reference proteome</keyword>
<evidence type="ECO:0000313" key="3">
    <source>
        <dbReference type="Proteomes" id="UP000198683"/>
    </source>
</evidence>
<evidence type="ECO:0000256" key="1">
    <source>
        <dbReference type="SAM" id="MobiDB-lite"/>
    </source>
</evidence>
<dbReference type="STRING" id="683260.SAMN05421874_14020"/>
<feature type="region of interest" description="Disordered" evidence="1">
    <location>
        <begin position="397"/>
        <end position="416"/>
    </location>
</feature>
<accession>A0A1G9QQD4</accession>
<feature type="compositionally biased region" description="Pro residues" evidence="1">
    <location>
        <begin position="329"/>
        <end position="343"/>
    </location>
</feature>
<dbReference type="EMBL" id="FNFB01000040">
    <property type="protein sequence ID" value="SDM13218.1"/>
    <property type="molecule type" value="Genomic_DNA"/>
</dbReference>
<feature type="region of interest" description="Disordered" evidence="1">
    <location>
        <begin position="317"/>
        <end position="385"/>
    </location>
</feature>
<sequence length="416" mass="42693">MNPVMGALFAVLGFLVLFGTLLHLTVRGVGGWRAVGRGLRRQAALTAAAFTAPVRSQLRFRRRRRLLVQLLGRPDGLRLAERAAAQAAAVDPAVMPYGALLDPAYVGVLVAAAPGVPRPPDPWIVDDDNPRLWWLEHADVAPYLVGQAPLLVTLGADDEHVVLLDVLSGPATVAVQGDSRLARAVVASVGAQLDARLPRGAVTVSEGVHDRHPGPDPAGAVSAAHHWAASWRASGPASDPGSGRVSGPVPGFAVCAAAPPHMPADVRLIAAGTVRGTARLVVAHADGIVDVHGTPLRADAIALPRALASVLRSLPPYARQEGPGSDLTEPPPSAQKPAAPPYAPTQRRATDLTEVLSGGGEGDPRSGGVVPVTADTAPRSGGVVSVPVVGAGFVMDRDLVEPEEPGRPSGVSASAS</sequence>
<feature type="compositionally biased region" description="Basic and acidic residues" evidence="1">
    <location>
        <begin position="397"/>
        <end position="406"/>
    </location>
</feature>
<dbReference type="RefSeq" id="WP_090773690.1">
    <property type="nucleotide sequence ID" value="NZ_FNFB01000040.1"/>
</dbReference>
<name>A0A1G9QQD4_9ACTN</name>
<evidence type="ECO:0000313" key="2">
    <source>
        <dbReference type="EMBL" id="SDM13218.1"/>
    </source>
</evidence>
<dbReference type="AlphaFoldDB" id="A0A1G9QQD4"/>